<dbReference type="EMBL" id="KN436415">
    <property type="protein sequence ID" value="KHG26404.1"/>
    <property type="molecule type" value="Genomic_DNA"/>
</dbReference>
<evidence type="ECO:0000313" key="2">
    <source>
        <dbReference type="EMBL" id="KHG26404.1"/>
    </source>
</evidence>
<name>A0A0B0NMM1_GOSAR</name>
<accession>A0A0B0NMM1</accession>
<evidence type="ECO:0000313" key="3">
    <source>
        <dbReference type="Proteomes" id="UP000032142"/>
    </source>
</evidence>
<gene>
    <name evidence="2" type="ORF">F383_04503</name>
    <name evidence="1" type="ORF">F383_16655</name>
</gene>
<dbReference type="AlphaFoldDB" id="A0A0B0NMM1"/>
<proteinExistence type="predicted"/>
<dbReference type="EMBL" id="KN397390">
    <property type="protein sequence ID" value="KHG12286.1"/>
    <property type="molecule type" value="Genomic_DNA"/>
</dbReference>
<sequence length="23" mass="2795">MLMGRNLFWEPFPTRVALNYLLI</sequence>
<keyword evidence="3" id="KW-1185">Reference proteome</keyword>
<organism evidence="1 3">
    <name type="scientific">Gossypium arboreum</name>
    <name type="common">Tree cotton</name>
    <name type="synonym">Gossypium nanking</name>
    <dbReference type="NCBI Taxonomy" id="29729"/>
    <lineage>
        <taxon>Eukaryota</taxon>
        <taxon>Viridiplantae</taxon>
        <taxon>Streptophyta</taxon>
        <taxon>Embryophyta</taxon>
        <taxon>Tracheophyta</taxon>
        <taxon>Spermatophyta</taxon>
        <taxon>Magnoliopsida</taxon>
        <taxon>eudicotyledons</taxon>
        <taxon>Gunneridae</taxon>
        <taxon>Pentapetalae</taxon>
        <taxon>rosids</taxon>
        <taxon>malvids</taxon>
        <taxon>Malvales</taxon>
        <taxon>Malvaceae</taxon>
        <taxon>Malvoideae</taxon>
        <taxon>Gossypium</taxon>
    </lineage>
</organism>
<reference evidence="1" key="1">
    <citation type="submission" date="2014-09" db="EMBL/GenBank/DDBJ databases">
        <title>G. arboreum L. cv. AKA8401 A2 genome assembly version 1.0.</title>
        <authorList>
            <person name="Mudge J."/>
            <person name="Ramaraj T."/>
            <person name="Lindquist I.E."/>
            <person name="Bharti A.K."/>
            <person name="Sundararajan A."/>
            <person name="Cameron C.T."/>
            <person name="Woodward J.E."/>
            <person name="May G.D."/>
            <person name="Brubaker C."/>
            <person name="Broadhvest J."/>
            <person name="Wilkins T.A."/>
        </authorList>
    </citation>
    <scope>NUCLEOTIDE SEQUENCE</scope>
</reference>
<reference evidence="3" key="2">
    <citation type="submission" date="2014-09" db="EMBL/GenBank/DDBJ databases">
        <authorList>
            <person name="Mudge J."/>
            <person name="Ramaraj T."/>
            <person name="Lindquist I.E."/>
            <person name="Bharti A.K."/>
            <person name="Sundararajan A."/>
            <person name="Cameron C.T."/>
            <person name="Woodward J.E."/>
            <person name="May G.D."/>
            <person name="Brubaker C."/>
            <person name="Broadhvest J."/>
            <person name="Wilkins T.A."/>
        </authorList>
    </citation>
    <scope>NUCLEOTIDE SEQUENCE</scope>
    <source>
        <strain evidence="3">cv. AKA8401</strain>
    </source>
</reference>
<dbReference type="Proteomes" id="UP000032142">
    <property type="component" value="Unassembled WGS sequence"/>
</dbReference>
<protein>
    <submittedName>
        <fullName evidence="1">Uncharacterized protein</fullName>
    </submittedName>
</protein>
<evidence type="ECO:0000313" key="1">
    <source>
        <dbReference type="EMBL" id="KHG12286.1"/>
    </source>
</evidence>